<accession>X1RTW2</accession>
<feature type="non-terminal residue" evidence="1">
    <location>
        <position position="65"/>
    </location>
</feature>
<name>X1RTW2_9ZZZZ</name>
<sequence length="65" mass="7307">MDEYEKANADYAQALRDDAAMIRIIATEHDEVISLLDLDAKGIDSLAQGMYLLYRGFATGREVRL</sequence>
<protein>
    <submittedName>
        <fullName evidence="1">Uncharacterized protein</fullName>
    </submittedName>
</protein>
<evidence type="ECO:0000313" key="1">
    <source>
        <dbReference type="EMBL" id="GAI66635.1"/>
    </source>
</evidence>
<reference evidence="1" key="1">
    <citation type="journal article" date="2014" name="Front. Microbiol.">
        <title>High frequency of phylogenetically diverse reductive dehalogenase-homologous genes in deep subseafloor sedimentary metagenomes.</title>
        <authorList>
            <person name="Kawai M."/>
            <person name="Futagami T."/>
            <person name="Toyoda A."/>
            <person name="Takaki Y."/>
            <person name="Nishi S."/>
            <person name="Hori S."/>
            <person name="Arai W."/>
            <person name="Tsubouchi T."/>
            <person name="Morono Y."/>
            <person name="Uchiyama I."/>
            <person name="Ito T."/>
            <person name="Fujiyama A."/>
            <person name="Inagaki F."/>
            <person name="Takami H."/>
        </authorList>
    </citation>
    <scope>NUCLEOTIDE SEQUENCE</scope>
    <source>
        <strain evidence="1">Expedition CK06-06</strain>
    </source>
</reference>
<dbReference type="AlphaFoldDB" id="X1RTW2"/>
<proteinExistence type="predicted"/>
<dbReference type="EMBL" id="BARV01043841">
    <property type="protein sequence ID" value="GAI66635.1"/>
    <property type="molecule type" value="Genomic_DNA"/>
</dbReference>
<gene>
    <name evidence="1" type="ORF">S06H3_65232</name>
</gene>
<comment type="caution">
    <text evidence="1">The sequence shown here is derived from an EMBL/GenBank/DDBJ whole genome shotgun (WGS) entry which is preliminary data.</text>
</comment>
<organism evidence="1">
    <name type="scientific">marine sediment metagenome</name>
    <dbReference type="NCBI Taxonomy" id="412755"/>
    <lineage>
        <taxon>unclassified sequences</taxon>
        <taxon>metagenomes</taxon>
        <taxon>ecological metagenomes</taxon>
    </lineage>
</organism>